<evidence type="ECO:0000313" key="3">
    <source>
        <dbReference type="Proteomes" id="UP001055108"/>
    </source>
</evidence>
<dbReference type="InterPro" id="IPR003779">
    <property type="entry name" value="CMD-like"/>
</dbReference>
<evidence type="ECO:0000313" key="2">
    <source>
        <dbReference type="EMBL" id="GJD79023.1"/>
    </source>
</evidence>
<reference evidence="2" key="1">
    <citation type="journal article" date="2016" name="Front. Microbiol.">
        <title>Genome Sequence of the Piezophilic, Mesophilic Sulfate-Reducing Bacterium Desulfovibrio indicus J2T.</title>
        <authorList>
            <person name="Cao J."/>
            <person name="Maignien L."/>
            <person name="Shao Z."/>
            <person name="Alain K."/>
            <person name="Jebbar M."/>
        </authorList>
    </citation>
    <scope>NUCLEOTIDE SEQUENCE</scope>
    <source>
        <strain evidence="2">NBRC 103626</strain>
    </source>
</reference>
<comment type="caution">
    <text evidence="2">The sequence shown here is derived from an EMBL/GenBank/DDBJ whole genome shotgun (WGS) entry which is preliminary data.</text>
</comment>
<reference evidence="2" key="2">
    <citation type="submission" date="2021-08" db="EMBL/GenBank/DDBJ databases">
        <authorList>
            <person name="Tani A."/>
            <person name="Ola A."/>
            <person name="Ogura Y."/>
            <person name="Katsura K."/>
            <person name="Hayashi T."/>
        </authorList>
    </citation>
    <scope>NUCLEOTIDE SEQUENCE</scope>
    <source>
        <strain evidence="2">NBRC 103626</strain>
    </source>
</reference>
<dbReference type="InterPro" id="IPR029032">
    <property type="entry name" value="AhpD-like"/>
</dbReference>
<accession>A0AA37MBF5</accession>
<sequence length="136" mass="14704">MAESEQFQKGLAVRRAVLGTEYVDGGLAKADDFMMAFQRITTEWCWGYAWTREGLDRKTRSMLNLAMLTALSKPAELKLHVKGALANGVSVEEIKEILLHATVYCGIPAGLDAFKAAHEVLKAEGAVTGEPVGPAP</sequence>
<feature type="domain" description="Carboxymuconolactone decarboxylase-like" evidence="1">
    <location>
        <begin position="37"/>
        <end position="119"/>
    </location>
</feature>
<evidence type="ECO:0000259" key="1">
    <source>
        <dbReference type="Pfam" id="PF02627"/>
    </source>
</evidence>
<proteinExistence type="predicted"/>
<dbReference type="Proteomes" id="UP001055108">
    <property type="component" value="Unassembled WGS sequence"/>
</dbReference>
<dbReference type="RefSeq" id="WP_238302869.1">
    <property type="nucleotide sequence ID" value="NZ_BPQM01000051.1"/>
</dbReference>
<protein>
    <recommendedName>
        <fullName evidence="1">Carboxymuconolactone decarboxylase-like domain-containing protein</fullName>
    </recommendedName>
</protein>
<name>A0AA37MBF5_9HYPH</name>
<dbReference type="PANTHER" id="PTHR33570:SF2">
    <property type="entry name" value="CARBOXYMUCONOLACTONE DECARBOXYLASE-LIKE DOMAIN-CONTAINING PROTEIN"/>
    <property type="match status" value="1"/>
</dbReference>
<dbReference type="Gene3D" id="1.20.1290.10">
    <property type="entry name" value="AhpD-like"/>
    <property type="match status" value="1"/>
</dbReference>
<gene>
    <name evidence="2" type="ORF">NBEOAGPD_2243</name>
</gene>
<dbReference type="SUPFAM" id="SSF69118">
    <property type="entry name" value="AhpD-like"/>
    <property type="match status" value="1"/>
</dbReference>
<organism evidence="2 3">
    <name type="scientific">Methylobacterium gregans</name>
    <dbReference type="NCBI Taxonomy" id="374424"/>
    <lineage>
        <taxon>Bacteria</taxon>
        <taxon>Pseudomonadati</taxon>
        <taxon>Pseudomonadota</taxon>
        <taxon>Alphaproteobacteria</taxon>
        <taxon>Hyphomicrobiales</taxon>
        <taxon>Methylobacteriaceae</taxon>
        <taxon>Methylobacterium</taxon>
    </lineage>
</organism>
<dbReference type="PANTHER" id="PTHR33570">
    <property type="entry name" value="4-CARBOXYMUCONOLACTONE DECARBOXYLASE FAMILY PROTEIN"/>
    <property type="match status" value="1"/>
</dbReference>
<dbReference type="GO" id="GO:0051920">
    <property type="term" value="F:peroxiredoxin activity"/>
    <property type="evidence" value="ECO:0007669"/>
    <property type="project" value="InterPro"/>
</dbReference>
<dbReference type="EMBL" id="BPQM01000051">
    <property type="protein sequence ID" value="GJD79023.1"/>
    <property type="molecule type" value="Genomic_DNA"/>
</dbReference>
<dbReference type="AlphaFoldDB" id="A0AA37MBF5"/>
<keyword evidence="3" id="KW-1185">Reference proteome</keyword>
<dbReference type="Pfam" id="PF02627">
    <property type="entry name" value="CMD"/>
    <property type="match status" value="1"/>
</dbReference>
<dbReference type="InterPro" id="IPR052512">
    <property type="entry name" value="4CMD/NDH-1_regulator"/>
</dbReference>